<dbReference type="SUPFAM" id="SSF55383">
    <property type="entry name" value="Copper amine oxidase, domain N"/>
    <property type="match status" value="1"/>
</dbReference>
<dbReference type="InterPro" id="IPR036582">
    <property type="entry name" value="Mao_N_sf"/>
</dbReference>
<dbReference type="InterPro" id="IPR036908">
    <property type="entry name" value="RlpA-like_sf"/>
</dbReference>
<proteinExistence type="predicted"/>
<dbReference type="SUPFAM" id="SSF50685">
    <property type="entry name" value="Barwin-like endoglucanases"/>
    <property type="match status" value="1"/>
</dbReference>
<dbReference type="Pfam" id="PF06725">
    <property type="entry name" value="3D"/>
    <property type="match status" value="1"/>
</dbReference>
<dbReference type="Proteomes" id="UP000616779">
    <property type="component" value="Unassembled WGS sequence"/>
</dbReference>
<keyword evidence="6" id="KW-1185">Reference proteome</keyword>
<dbReference type="Gene3D" id="2.40.40.10">
    <property type="entry name" value="RlpA-like domain"/>
    <property type="match status" value="1"/>
</dbReference>
<dbReference type="Gene3D" id="3.30.457.10">
    <property type="entry name" value="Copper amine oxidase-like, N-terminal domain"/>
    <property type="match status" value="1"/>
</dbReference>
<keyword evidence="1 2" id="KW-0732">Signal</keyword>
<evidence type="ECO:0000313" key="6">
    <source>
        <dbReference type="Proteomes" id="UP000616779"/>
    </source>
</evidence>
<evidence type="ECO:0000256" key="1">
    <source>
        <dbReference type="ARBA" id="ARBA00022729"/>
    </source>
</evidence>
<dbReference type="InterPro" id="IPR051933">
    <property type="entry name" value="Resuscitation_pf_RpfB"/>
</dbReference>
<dbReference type="PANTHER" id="PTHR39160">
    <property type="entry name" value="CELL WALL-BINDING PROTEIN YOCH"/>
    <property type="match status" value="1"/>
</dbReference>
<name>A0ABX1Y303_9BACL</name>
<dbReference type="InterPro" id="IPR010611">
    <property type="entry name" value="3D_dom"/>
</dbReference>
<evidence type="ECO:0000256" key="2">
    <source>
        <dbReference type="SAM" id="SignalP"/>
    </source>
</evidence>
<comment type="caution">
    <text evidence="5">The sequence shown here is derived from an EMBL/GenBank/DDBJ whole genome shotgun (WGS) entry which is preliminary data.</text>
</comment>
<gene>
    <name evidence="5" type="ORF">GC098_28340</name>
</gene>
<reference evidence="5 6" key="1">
    <citation type="submission" date="2019-10" db="EMBL/GenBank/DDBJ databases">
        <title>Description of Paenibacillus terrestris sp. nov.</title>
        <authorList>
            <person name="Carlier A."/>
            <person name="Qi S."/>
        </authorList>
    </citation>
    <scope>NUCLEOTIDE SEQUENCE [LARGE SCALE GENOMIC DNA]</scope>
    <source>
        <strain evidence="5 6">LMG 31458</strain>
    </source>
</reference>
<feature type="chain" id="PRO_5045893229" description="3D (Asp-Asp-Asp) domain-containing protein" evidence="2">
    <location>
        <begin position="37"/>
        <end position="269"/>
    </location>
</feature>
<protein>
    <recommendedName>
        <fullName evidence="7">3D (Asp-Asp-Asp) domain-containing protein</fullName>
    </recommendedName>
</protein>
<feature type="domain" description="Copper amine oxidase-like N-terminal" evidence="4">
    <location>
        <begin position="44"/>
        <end position="151"/>
    </location>
</feature>
<evidence type="ECO:0000259" key="4">
    <source>
        <dbReference type="Pfam" id="PF07833"/>
    </source>
</evidence>
<dbReference type="Pfam" id="PF07833">
    <property type="entry name" value="Cu_amine_oxidN1"/>
    <property type="match status" value="1"/>
</dbReference>
<organism evidence="5 6">
    <name type="scientific">Paenibacillus phytorum</name>
    <dbReference type="NCBI Taxonomy" id="2654977"/>
    <lineage>
        <taxon>Bacteria</taxon>
        <taxon>Bacillati</taxon>
        <taxon>Bacillota</taxon>
        <taxon>Bacilli</taxon>
        <taxon>Bacillales</taxon>
        <taxon>Paenibacillaceae</taxon>
        <taxon>Paenibacillus</taxon>
    </lineage>
</organism>
<dbReference type="PANTHER" id="PTHR39160:SF4">
    <property type="entry name" value="RESUSCITATION-PROMOTING FACTOR RPFB"/>
    <property type="match status" value="1"/>
</dbReference>
<feature type="signal peptide" evidence="2">
    <location>
        <begin position="1"/>
        <end position="36"/>
    </location>
</feature>
<sequence>MKEDYQLHTITKGLTSLAVSLTVLAGGFLSPFTANAAEMDVKVQVNDKLVQFPDAQPFLDDNHATQVPIRFVTEKLGYDVKWQKEGDEIKVMLNNNQHSITLVSGQKEAEIDSNRVEMDTQAEFQNGRVYVPLRFLSKASDIPVQWDASSKLAILSKDGNQHAPDYELFQSTAYSADPSENGGYGAFDYMGNPLGIGTVAVDPTVIPLGSKLYIEGYNFNGLPAGGMYAYATDTGGAIKGKRLDIFIPGSKKSLQKFGIQTIKVYKLSN</sequence>
<accession>A0ABX1Y303</accession>
<dbReference type="InterPro" id="IPR059180">
    <property type="entry name" value="3D_YorM"/>
</dbReference>
<evidence type="ECO:0000259" key="3">
    <source>
        <dbReference type="Pfam" id="PF06725"/>
    </source>
</evidence>
<dbReference type="CDD" id="cd14667">
    <property type="entry name" value="3D_containing_proteins"/>
    <property type="match status" value="1"/>
</dbReference>
<dbReference type="EMBL" id="WHOA01000201">
    <property type="protein sequence ID" value="NOU75253.1"/>
    <property type="molecule type" value="Genomic_DNA"/>
</dbReference>
<feature type="domain" description="3D" evidence="3">
    <location>
        <begin position="198"/>
        <end position="267"/>
    </location>
</feature>
<evidence type="ECO:0000313" key="5">
    <source>
        <dbReference type="EMBL" id="NOU75253.1"/>
    </source>
</evidence>
<evidence type="ECO:0008006" key="7">
    <source>
        <dbReference type="Google" id="ProtNLM"/>
    </source>
</evidence>
<dbReference type="InterPro" id="IPR012854">
    <property type="entry name" value="Cu_amine_oxidase-like_N"/>
</dbReference>